<organism evidence="2 3">
    <name type="scientific">Ensete ventricosum</name>
    <name type="common">Abyssinian banana</name>
    <name type="synonym">Musa ensete</name>
    <dbReference type="NCBI Taxonomy" id="4639"/>
    <lineage>
        <taxon>Eukaryota</taxon>
        <taxon>Viridiplantae</taxon>
        <taxon>Streptophyta</taxon>
        <taxon>Embryophyta</taxon>
        <taxon>Tracheophyta</taxon>
        <taxon>Spermatophyta</taxon>
        <taxon>Magnoliopsida</taxon>
        <taxon>Liliopsida</taxon>
        <taxon>Zingiberales</taxon>
        <taxon>Musaceae</taxon>
        <taxon>Ensete</taxon>
    </lineage>
</organism>
<evidence type="ECO:0000313" key="2">
    <source>
        <dbReference type="EMBL" id="RRT48803.1"/>
    </source>
</evidence>
<feature type="non-terminal residue" evidence="2">
    <location>
        <position position="1"/>
    </location>
</feature>
<sequence length="84" mass="8938">GTSDRGCRFDSGDRWLAEAGDGRQLAGNVDEGRSGQSIDPGVLETRDLGDFIVIGHTYQPAGLNEITGHVWLLSLETPIDLAGN</sequence>
<evidence type="ECO:0000256" key="1">
    <source>
        <dbReference type="SAM" id="MobiDB-lite"/>
    </source>
</evidence>
<feature type="region of interest" description="Disordered" evidence="1">
    <location>
        <begin position="20"/>
        <end position="40"/>
    </location>
</feature>
<comment type="caution">
    <text evidence="2">The sequence shown here is derived from an EMBL/GenBank/DDBJ whole genome shotgun (WGS) entry which is preliminary data.</text>
</comment>
<gene>
    <name evidence="2" type="ORF">B296_00027986</name>
</gene>
<dbReference type="AlphaFoldDB" id="A0A426YAN0"/>
<accession>A0A426YAN0</accession>
<protein>
    <submittedName>
        <fullName evidence="2">Uncharacterized protein</fullName>
    </submittedName>
</protein>
<dbReference type="Proteomes" id="UP000287651">
    <property type="component" value="Unassembled WGS sequence"/>
</dbReference>
<name>A0A426YAN0_ENSVE</name>
<reference evidence="2 3" key="1">
    <citation type="journal article" date="2014" name="Agronomy (Basel)">
        <title>A Draft Genome Sequence for Ensete ventricosum, the Drought-Tolerant Tree Against Hunger.</title>
        <authorList>
            <person name="Harrison J."/>
            <person name="Moore K.A."/>
            <person name="Paszkiewicz K."/>
            <person name="Jones T."/>
            <person name="Grant M."/>
            <person name="Ambacheew D."/>
            <person name="Muzemil S."/>
            <person name="Studholme D.J."/>
        </authorList>
    </citation>
    <scope>NUCLEOTIDE SEQUENCE [LARGE SCALE GENOMIC DNA]</scope>
</reference>
<evidence type="ECO:0000313" key="3">
    <source>
        <dbReference type="Proteomes" id="UP000287651"/>
    </source>
</evidence>
<dbReference type="EMBL" id="AMZH03013719">
    <property type="protein sequence ID" value="RRT48803.1"/>
    <property type="molecule type" value="Genomic_DNA"/>
</dbReference>
<proteinExistence type="predicted"/>